<organism evidence="3 4">
    <name type="scientific">Panaeolus cyanescens</name>
    <dbReference type="NCBI Taxonomy" id="181874"/>
    <lineage>
        <taxon>Eukaryota</taxon>
        <taxon>Fungi</taxon>
        <taxon>Dikarya</taxon>
        <taxon>Basidiomycota</taxon>
        <taxon>Agaricomycotina</taxon>
        <taxon>Agaricomycetes</taxon>
        <taxon>Agaricomycetidae</taxon>
        <taxon>Agaricales</taxon>
        <taxon>Agaricineae</taxon>
        <taxon>Galeropsidaceae</taxon>
        <taxon>Panaeolus</taxon>
    </lineage>
</organism>
<evidence type="ECO:0000313" key="3">
    <source>
        <dbReference type="EMBL" id="PPQ81484.1"/>
    </source>
</evidence>
<sequence>MAPKEPTRAQLSNKLSYQSQTPAFLLKLQNRINGKPDYDDEENEGYDNDEFEYVGNGRAPIPRRPPIPQRPKDDDRASADEDDDFEDERPQVVVLKEGKHLTAREAENIRRKEKGLPPLPDDTPIDENEEESSSKAGESSTSKSASTSKSLSFSSSKGTSAFGKSNKRKAIGQLDELKAELAEKAEEVKGKEGKQKDKDKKKGSSKKPKKESKTLLSFGDEA</sequence>
<protein>
    <recommendedName>
        <fullName evidence="2">DUF4604 domain-containing protein</fullName>
    </recommendedName>
</protein>
<name>A0A409WSI5_9AGAR</name>
<feature type="region of interest" description="Disordered" evidence="1">
    <location>
        <begin position="184"/>
        <end position="222"/>
    </location>
</feature>
<reference evidence="3 4" key="1">
    <citation type="journal article" date="2018" name="Evol. Lett.">
        <title>Horizontal gene cluster transfer increased hallucinogenic mushroom diversity.</title>
        <authorList>
            <person name="Reynolds H.T."/>
            <person name="Vijayakumar V."/>
            <person name="Gluck-Thaler E."/>
            <person name="Korotkin H.B."/>
            <person name="Matheny P.B."/>
            <person name="Slot J.C."/>
        </authorList>
    </citation>
    <scope>NUCLEOTIDE SEQUENCE [LARGE SCALE GENOMIC DNA]</scope>
    <source>
        <strain evidence="3 4">2629</strain>
    </source>
</reference>
<gene>
    <name evidence="3" type="ORF">CVT24_000730</name>
</gene>
<dbReference type="InParanoid" id="A0A409WSI5"/>
<feature type="compositionally biased region" description="Basic and acidic residues" evidence="1">
    <location>
        <begin position="70"/>
        <end position="79"/>
    </location>
</feature>
<keyword evidence="4" id="KW-1185">Reference proteome</keyword>
<dbReference type="EMBL" id="NHTK01005274">
    <property type="protein sequence ID" value="PPQ81484.1"/>
    <property type="molecule type" value="Genomic_DNA"/>
</dbReference>
<feature type="compositionally biased region" description="Basic and acidic residues" evidence="1">
    <location>
        <begin position="96"/>
        <end position="110"/>
    </location>
</feature>
<feature type="compositionally biased region" description="Low complexity" evidence="1">
    <location>
        <begin position="134"/>
        <end position="164"/>
    </location>
</feature>
<dbReference type="InterPro" id="IPR027911">
    <property type="entry name" value="DUF4604"/>
</dbReference>
<evidence type="ECO:0000259" key="2">
    <source>
        <dbReference type="Pfam" id="PF15377"/>
    </source>
</evidence>
<comment type="caution">
    <text evidence="3">The sequence shown here is derived from an EMBL/GenBank/DDBJ whole genome shotgun (WGS) entry which is preliminary data.</text>
</comment>
<feature type="compositionally biased region" description="Acidic residues" evidence="1">
    <location>
        <begin position="38"/>
        <end position="52"/>
    </location>
</feature>
<proteinExistence type="predicted"/>
<dbReference type="Proteomes" id="UP000284842">
    <property type="component" value="Unassembled WGS sequence"/>
</dbReference>
<dbReference type="OrthoDB" id="2553298at2759"/>
<dbReference type="AlphaFoldDB" id="A0A409WSI5"/>
<feature type="domain" description="DUF4604" evidence="2">
    <location>
        <begin position="13"/>
        <end position="221"/>
    </location>
</feature>
<evidence type="ECO:0000256" key="1">
    <source>
        <dbReference type="SAM" id="MobiDB-lite"/>
    </source>
</evidence>
<feature type="region of interest" description="Disordered" evidence="1">
    <location>
        <begin position="30"/>
        <end position="170"/>
    </location>
</feature>
<dbReference type="Pfam" id="PF15377">
    <property type="entry name" value="DUF4604"/>
    <property type="match status" value="1"/>
</dbReference>
<evidence type="ECO:0000313" key="4">
    <source>
        <dbReference type="Proteomes" id="UP000284842"/>
    </source>
</evidence>
<accession>A0A409WSI5</accession>
<feature type="compositionally biased region" description="Basic and acidic residues" evidence="1">
    <location>
        <begin position="184"/>
        <end position="202"/>
    </location>
</feature>